<evidence type="ECO:0000313" key="2">
    <source>
        <dbReference type="Proteomes" id="UP000685013"/>
    </source>
</evidence>
<evidence type="ECO:0000313" key="1">
    <source>
        <dbReference type="EMBL" id="KAG6604301.1"/>
    </source>
</evidence>
<proteinExistence type="predicted"/>
<reference evidence="1 2" key="1">
    <citation type="journal article" date="2021" name="Hortic Res">
        <title>The domestication of Cucurbita argyrosperma as revealed by the genome of its wild relative.</title>
        <authorList>
            <person name="Barrera-Redondo J."/>
            <person name="Sanchez-de la Vega G."/>
            <person name="Aguirre-Liguori J.A."/>
            <person name="Castellanos-Morales G."/>
            <person name="Gutierrez-Guerrero Y.T."/>
            <person name="Aguirre-Dugua X."/>
            <person name="Aguirre-Planter E."/>
            <person name="Tenaillon M.I."/>
            <person name="Lira-Saade R."/>
            <person name="Eguiarte L.E."/>
        </authorList>
    </citation>
    <scope>NUCLEOTIDE SEQUENCE [LARGE SCALE GENOMIC DNA]</scope>
    <source>
        <strain evidence="1">JBR-2021</strain>
    </source>
</reference>
<comment type="caution">
    <text evidence="1">The sequence shown here is derived from an EMBL/GenBank/DDBJ whole genome shotgun (WGS) entry which is preliminary data.</text>
</comment>
<dbReference type="AlphaFoldDB" id="A0AAV6NYK5"/>
<name>A0AAV6NYK5_9ROSI</name>
<sequence>MFPTFKQPSFVPNPMAFKFELEVAAMDIEGLSYVASLPFIIVDLINLNSISIDVESKTAWVQSDSYSLVSFIIELIASEKVEILGLSGWVICPTVGMWWTLKWWWVWAVALKEICVLRLIM</sequence>
<accession>A0AAV6NYK5</accession>
<dbReference type="Proteomes" id="UP000685013">
    <property type="component" value="Chromosome 3"/>
</dbReference>
<keyword evidence="2" id="KW-1185">Reference proteome</keyword>
<organism evidence="1 2">
    <name type="scientific">Cucurbita argyrosperma subsp. sororia</name>
    <dbReference type="NCBI Taxonomy" id="37648"/>
    <lineage>
        <taxon>Eukaryota</taxon>
        <taxon>Viridiplantae</taxon>
        <taxon>Streptophyta</taxon>
        <taxon>Embryophyta</taxon>
        <taxon>Tracheophyta</taxon>
        <taxon>Spermatophyta</taxon>
        <taxon>Magnoliopsida</taxon>
        <taxon>eudicotyledons</taxon>
        <taxon>Gunneridae</taxon>
        <taxon>Pentapetalae</taxon>
        <taxon>rosids</taxon>
        <taxon>fabids</taxon>
        <taxon>Cucurbitales</taxon>
        <taxon>Cucurbitaceae</taxon>
        <taxon>Cucurbiteae</taxon>
        <taxon>Cucurbita</taxon>
    </lineage>
</organism>
<dbReference type="PANTHER" id="PTHR32448">
    <property type="entry name" value="OS08G0158400 PROTEIN"/>
    <property type="match status" value="1"/>
</dbReference>
<gene>
    <name evidence="1" type="primary">BBE1</name>
    <name evidence="1" type="ORF">SDJN03_04910</name>
</gene>
<feature type="non-terminal residue" evidence="1">
    <location>
        <position position="1"/>
    </location>
</feature>
<protein>
    <submittedName>
        <fullName evidence="1">Reticuline oxidase</fullName>
    </submittedName>
</protein>
<dbReference type="EMBL" id="JAGKQH010000003">
    <property type="protein sequence ID" value="KAG6604301.1"/>
    <property type="molecule type" value="Genomic_DNA"/>
</dbReference>